<feature type="transmembrane region" description="Helical" evidence="2">
    <location>
        <begin position="6"/>
        <end position="26"/>
    </location>
</feature>
<sequence>MDETLLGLMEIVGPIILLVILVWVVLRNRRAKGEAPMSVTEQATRDEYADEERRRREGTDDR</sequence>
<keyword evidence="2" id="KW-1133">Transmembrane helix</keyword>
<name>A0ABX6T0T4_9SPHN</name>
<evidence type="ECO:0000313" key="4">
    <source>
        <dbReference type="Proteomes" id="UP000516134"/>
    </source>
</evidence>
<keyword evidence="2" id="KW-0812">Transmembrane</keyword>
<gene>
    <name evidence="3" type="ORF">H9L15_08295</name>
</gene>
<dbReference type="RefSeq" id="WP_187713771.1">
    <property type="nucleotide sequence ID" value="NZ_BAABJC010000001.1"/>
</dbReference>
<evidence type="ECO:0000313" key="3">
    <source>
        <dbReference type="EMBL" id="QNP42338.1"/>
    </source>
</evidence>
<proteinExistence type="predicted"/>
<keyword evidence="4" id="KW-1185">Reference proteome</keyword>
<keyword evidence="2" id="KW-0472">Membrane</keyword>
<dbReference type="EMBL" id="CP060780">
    <property type="protein sequence ID" value="QNP42338.1"/>
    <property type="molecule type" value="Genomic_DNA"/>
</dbReference>
<evidence type="ECO:0008006" key="5">
    <source>
        <dbReference type="Google" id="ProtNLM"/>
    </source>
</evidence>
<reference evidence="3 4" key="1">
    <citation type="submission" date="2020-08" db="EMBL/GenBank/DDBJ databases">
        <title>Genome sequence of Sphingomonas daechungensis KACC 18115T.</title>
        <authorList>
            <person name="Hyun D.-W."/>
            <person name="Bae J.-W."/>
        </authorList>
    </citation>
    <scope>NUCLEOTIDE SEQUENCE [LARGE SCALE GENOMIC DNA]</scope>
    <source>
        <strain evidence="3 4">KACC 18115</strain>
    </source>
</reference>
<protein>
    <recommendedName>
        <fullName evidence="5">Cbb3-type cytochrome c oxidase subunit 3</fullName>
    </recommendedName>
</protein>
<feature type="region of interest" description="Disordered" evidence="1">
    <location>
        <begin position="32"/>
        <end position="62"/>
    </location>
</feature>
<feature type="compositionally biased region" description="Basic and acidic residues" evidence="1">
    <location>
        <begin position="43"/>
        <end position="62"/>
    </location>
</feature>
<evidence type="ECO:0000256" key="1">
    <source>
        <dbReference type="SAM" id="MobiDB-lite"/>
    </source>
</evidence>
<accession>A0ABX6T0T4</accession>
<evidence type="ECO:0000256" key="2">
    <source>
        <dbReference type="SAM" id="Phobius"/>
    </source>
</evidence>
<dbReference type="Proteomes" id="UP000516134">
    <property type="component" value="Chromosome"/>
</dbReference>
<organism evidence="3 4">
    <name type="scientific">Sphingomonas daechungensis</name>
    <dbReference type="NCBI Taxonomy" id="1176646"/>
    <lineage>
        <taxon>Bacteria</taxon>
        <taxon>Pseudomonadati</taxon>
        <taxon>Pseudomonadota</taxon>
        <taxon>Alphaproteobacteria</taxon>
        <taxon>Sphingomonadales</taxon>
        <taxon>Sphingomonadaceae</taxon>
        <taxon>Sphingomonas</taxon>
    </lineage>
</organism>